<proteinExistence type="predicted"/>
<name>A0ABS0J579_9BACT</name>
<sequence length="229" mass="24780">MRRLRNIGHVLDAVRLLGDLADEVAFVGGASVPLLLTDPAAPDVRPTLDVDVIVEAATRHDYYRVADRLRSRGFAEDMDVVCRWRHGALALDVMPTDEAVLGFSNRWYGDALRHAVRMTVEGVTLRVAAPAYFLATKLEAFRGRGNGDYLTNHDMEDLVAVLDGRPDIAGEVQAADAAVRGYLAAAFAALLADDDFLDALPGYLPPDPASQGRVPLLMQRMRAIATGGA</sequence>
<evidence type="ECO:0000313" key="2">
    <source>
        <dbReference type="Proteomes" id="UP001194469"/>
    </source>
</evidence>
<dbReference type="Proteomes" id="UP001194469">
    <property type="component" value="Unassembled WGS sequence"/>
</dbReference>
<dbReference type="RefSeq" id="WP_196609686.1">
    <property type="nucleotide sequence ID" value="NZ_VRYY01000331.1"/>
</dbReference>
<keyword evidence="2" id="KW-1185">Reference proteome</keyword>
<evidence type="ECO:0000313" key="1">
    <source>
        <dbReference type="EMBL" id="MBG3877592.1"/>
    </source>
</evidence>
<gene>
    <name evidence="1" type="ORF">FVW20_11345</name>
</gene>
<reference evidence="1 2" key="1">
    <citation type="submission" date="2019-08" db="EMBL/GenBank/DDBJ databases">
        <authorList>
            <person name="Luo N."/>
        </authorList>
    </citation>
    <scope>NUCLEOTIDE SEQUENCE [LARGE SCALE GENOMIC DNA]</scope>
    <source>
        <strain evidence="1 2">NCIMB 9442</strain>
    </source>
</reference>
<dbReference type="EMBL" id="VRYY01000331">
    <property type="protein sequence ID" value="MBG3877592.1"/>
    <property type="molecule type" value="Genomic_DNA"/>
</dbReference>
<organism evidence="1 2">
    <name type="scientific">Nitratidesulfovibrio oxamicus</name>
    <dbReference type="NCBI Taxonomy" id="32016"/>
    <lineage>
        <taxon>Bacteria</taxon>
        <taxon>Pseudomonadati</taxon>
        <taxon>Thermodesulfobacteriota</taxon>
        <taxon>Desulfovibrionia</taxon>
        <taxon>Desulfovibrionales</taxon>
        <taxon>Desulfovibrionaceae</taxon>
        <taxon>Nitratidesulfovibrio</taxon>
    </lineage>
</organism>
<accession>A0ABS0J579</accession>
<evidence type="ECO:0008006" key="3">
    <source>
        <dbReference type="Google" id="ProtNLM"/>
    </source>
</evidence>
<protein>
    <recommendedName>
        <fullName evidence="3">Nucleotidyl transferase AbiEii toxin, Type IV TA system</fullName>
    </recommendedName>
</protein>
<comment type="caution">
    <text evidence="1">The sequence shown here is derived from an EMBL/GenBank/DDBJ whole genome shotgun (WGS) entry which is preliminary data.</text>
</comment>